<dbReference type="Proteomes" id="UP000297777">
    <property type="component" value="Unassembled WGS sequence"/>
</dbReference>
<accession>A0A4Z1ECR6</accession>
<organism evidence="2 3">
    <name type="scientific">Botrytis tulipae</name>
    <dbReference type="NCBI Taxonomy" id="87230"/>
    <lineage>
        <taxon>Eukaryota</taxon>
        <taxon>Fungi</taxon>
        <taxon>Dikarya</taxon>
        <taxon>Ascomycota</taxon>
        <taxon>Pezizomycotina</taxon>
        <taxon>Leotiomycetes</taxon>
        <taxon>Helotiales</taxon>
        <taxon>Sclerotiniaceae</taxon>
        <taxon>Botrytis</taxon>
    </lineage>
</organism>
<dbReference type="EMBL" id="PQXH01000314">
    <property type="protein sequence ID" value="TGO07167.1"/>
    <property type="molecule type" value="Genomic_DNA"/>
</dbReference>
<dbReference type="AlphaFoldDB" id="A0A4Z1ECR6"/>
<protein>
    <submittedName>
        <fullName evidence="2">Uncharacterized protein</fullName>
    </submittedName>
</protein>
<proteinExistence type="predicted"/>
<keyword evidence="3" id="KW-1185">Reference proteome</keyword>
<gene>
    <name evidence="2" type="ORF">BTUL_0316g00040</name>
</gene>
<dbReference type="OrthoDB" id="10346218at2759"/>
<evidence type="ECO:0000256" key="1">
    <source>
        <dbReference type="SAM" id="MobiDB-lite"/>
    </source>
</evidence>
<feature type="region of interest" description="Disordered" evidence="1">
    <location>
        <begin position="66"/>
        <end position="91"/>
    </location>
</feature>
<name>A0A4Z1ECR6_9HELO</name>
<reference evidence="2 3" key="1">
    <citation type="submission" date="2017-12" db="EMBL/GenBank/DDBJ databases">
        <title>Comparative genomics of Botrytis spp.</title>
        <authorList>
            <person name="Valero-Jimenez C.A."/>
            <person name="Tapia P."/>
            <person name="Veloso J."/>
            <person name="Silva-Moreno E."/>
            <person name="Staats M."/>
            <person name="Valdes J.H."/>
            <person name="Van Kan J.A.L."/>
        </authorList>
    </citation>
    <scope>NUCLEOTIDE SEQUENCE [LARGE SCALE GENOMIC DNA]</scope>
    <source>
        <strain evidence="2 3">Bt9001</strain>
    </source>
</reference>
<evidence type="ECO:0000313" key="2">
    <source>
        <dbReference type="EMBL" id="TGO07167.1"/>
    </source>
</evidence>
<sequence length="135" mass="14176">MSPNRFRRGFQNRDDGIGFHHSSVGDENIEFGDSVCGFELGDGGQGVSFGSGIDFYGYDSAVLAEGDGGKDREGGGENAYGGDDDGVWAGNQFSEETFADSAVGAGDEVGGFGHAEKIDVMKCGTGNWELDDRID</sequence>
<evidence type="ECO:0000313" key="3">
    <source>
        <dbReference type="Proteomes" id="UP000297777"/>
    </source>
</evidence>
<comment type="caution">
    <text evidence="2">The sequence shown here is derived from an EMBL/GenBank/DDBJ whole genome shotgun (WGS) entry which is preliminary data.</text>
</comment>